<dbReference type="Pfam" id="PF02738">
    <property type="entry name" value="MoCoBD_1"/>
    <property type="match status" value="1"/>
</dbReference>
<feature type="domain" description="Aldehyde oxidase/xanthine dehydrogenase a/b hammerhead" evidence="1">
    <location>
        <begin position="241"/>
        <end position="319"/>
    </location>
</feature>
<proteinExistence type="predicted"/>
<sequence length="755" mass="79705">MRVTRRGILLGAGATGGLILAWALTPRSFPPPLSAAEGEVAFDAWLKIGRDGVVTVAVPELEMGQGITTLIPQIVAQELGADWRQVAVEPAPVSGAYANAPLAARWSALWLPLLSGLADEPDDLLARRFAEGEPFTATADGTSLIAHEAAARAAAASARAMLAQAAADRWGVAWEECDAVDGHIVHAKRRLPFAQLVEEAAGFDAPDPPVLRPRPPGENPAEVLPGASLRFPRLDLPAKVDGSFNFAGDVRLPDMVYAAIRHGPIGDTRLGGYDTGQTRGVQGLLKLVNGPSWLAAVATDWWAAERALTLIAPRFAAQDRAGTAACEQALEEALRRGRASRIAESGEPDAWLSEKFEHVAHYRVAPALHATLETATATARLADGKLELWVATQAPQAARRAAAAALDIAVENVVLYPMPAGGSFDRRLEHDHVAEVAVIARQVGKPVQLIWSRWQEHVAGVPRTPARSVLAARTASDGTLVALKVRIAAPASFHEFGERLLEGKAPHAGRHAQLQGDAMTVEGAVPAYAIPHLVVEHVPAVIPLPTARMHGNAHGYTCFMVETFIDELAARARREPLSYRIAMLGHDVRLANCLQRAATLAEWNGGAAGSGQGLACHQMTVAGRTGRIALVAAARQDERGIRVDKLTAVADIGRVVNADIARQQIEGGLLFALGMARGSSTAYADGLPLTGRLGMLNLPQLADCPEIEVDFIAGDDDPFDPAELAVAVAAPAIANALFAAGSTRLRTLPLLAGSA</sequence>
<dbReference type="Proteomes" id="UP000634139">
    <property type="component" value="Unassembled WGS sequence"/>
</dbReference>
<evidence type="ECO:0000259" key="1">
    <source>
        <dbReference type="SMART" id="SM01008"/>
    </source>
</evidence>
<reference evidence="2" key="2">
    <citation type="submission" date="2020-09" db="EMBL/GenBank/DDBJ databases">
        <authorList>
            <person name="Sun Q."/>
            <person name="Kim S."/>
        </authorList>
    </citation>
    <scope>NUCLEOTIDE SEQUENCE</scope>
    <source>
        <strain evidence="2">KCTC 32422</strain>
    </source>
</reference>
<dbReference type="AlphaFoldDB" id="A0A918RMH1"/>
<dbReference type="SMART" id="SM01008">
    <property type="entry name" value="Ald_Xan_dh_C"/>
    <property type="match status" value="1"/>
</dbReference>
<dbReference type="SUPFAM" id="SSF56003">
    <property type="entry name" value="Molybdenum cofactor-binding domain"/>
    <property type="match status" value="2"/>
</dbReference>
<reference evidence="2" key="1">
    <citation type="journal article" date="2014" name="Int. J. Syst. Evol. Microbiol.">
        <title>Complete genome sequence of Corynebacterium casei LMG S-19264T (=DSM 44701T), isolated from a smear-ripened cheese.</title>
        <authorList>
            <consortium name="US DOE Joint Genome Institute (JGI-PGF)"/>
            <person name="Walter F."/>
            <person name="Albersmeier A."/>
            <person name="Kalinowski J."/>
            <person name="Ruckert C."/>
        </authorList>
    </citation>
    <scope>NUCLEOTIDE SEQUENCE</scope>
    <source>
        <strain evidence="2">KCTC 32422</strain>
    </source>
</reference>
<evidence type="ECO:0000313" key="3">
    <source>
        <dbReference type="Proteomes" id="UP000634139"/>
    </source>
</evidence>
<dbReference type="InterPro" id="IPR008274">
    <property type="entry name" value="AldOxase/xan_DH_MoCoBD1"/>
</dbReference>
<dbReference type="PANTHER" id="PTHR47495:SF2">
    <property type="entry name" value="ALDEHYDE DEHYDROGENASE"/>
    <property type="match status" value="1"/>
</dbReference>
<dbReference type="Gene3D" id="3.90.1170.50">
    <property type="entry name" value="Aldehyde oxidase/xanthine dehydrogenase, a/b hammerhead"/>
    <property type="match status" value="1"/>
</dbReference>
<dbReference type="InterPro" id="IPR012368">
    <property type="entry name" value="OxRdtase_Mopterin-bd_su_IorB"/>
</dbReference>
<dbReference type="InterPro" id="IPR000674">
    <property type="entry name" value="Ald_Oxase/Xan_DH_a/b"/>
</dbReference>
<dbReference type="InterPro" id="IPR036856">
    <property type="entry name" value="Ald_Oxase/Xan_DH_a/b_sf"/>
</dbReference>
<comment type="caution">
    <text evidence="2">The sequence shown here is derived from an EMBL/GenBank/DDBJ whole genome shotgun (WGS) entry which is preliminary data.</text>
</comment>
<keyword evidence="3" id="KW-1185">Reference proteome</keyword>
<dbReference type="InterPro" id="IPR037165">
    <property type="entry name" value="AldOxase/xan_DH_Mopterin-bd_sf"/>
</dbReference>
<gene>
    <name evidence="2" type="ORF">GCM10011617_24890</name>
</gene>
<dbReference type="InterPro" id="IPR046867">
    <property type="entry name" value="AldOxase/xan_DH_MoCoBD2"/>
</dbReference>
<dbReference type="Pfam" id="PF20256">
    <property type="entry name" value="MoCoBD_2"/>
    <property type="match status" value="2"/>
</dbReference>
<evidence type="ECO:0000313" key="2">
    <source>
        <dbReference type="EMBL" id="GHA03003.1"/>
    </source>
</evidence>
<dbReference type="InterPro" id="IPR052516">
    <property type="entry name" value="N-heterocyclic_Hydroxylase"/>
</dbReference>
<protein>
    <submittedName>
        <fullName evidence="2">Exported oxidoreductase subunit</fullName>
    </submittedName>
</protein>
<dbReference type="InterPro" id="IPR006311">
    <property type="entry name" value="TAT_signal"/>
</dbReference>
<accession>A0A918RMH1</accession>
<dbReference type="PANTHER" id="PTHR47495">
    <property type="entry name" value="ALDEHYDE DEHYDROGENASE"/>
    <property type="match status" value="1"/>
</dbReference>
<dbReference type="PROSITE" id="PS51318">
    <property type="entry name" value="TAT"/>
    <property type="match status" value="1"/>
</dbReference>
<dbReference type="RefSeq" id="WP_189542041.1">
    <property type="nucleotide sequence ID" value="NZ_BMZD01000006.1"/>
</dbReference>
<dbReference type="EMBL" id="BMZD01000006">
    <property type="protein sequence ID" value="GHA03003.1"/>
    <property type="molecule type" value="Genomic_DNA"/>
</dbReference>
<dbReference type="GO" id="GO:0016491">
    <property type="term" value="F:oxidoreductase activity"/>
    <property type="evidence" value="ECO:0007669"/>
    <property type="project" value="InterPro"/>
</dbReference>
<dbReference type="SUPFAM" id="SSF54665">
    <property type="entry name" value="CO dehydrogenase molybdoprotein N-domain-like"/>
    <property type="match status" value="1"/>
</dbReference>
<name>A0A918RMH1_9SPHN</name>
<organism evidence="2 3">
    <name type="scientific">Novosphingobium arvoryzae</name>
    <dbReference type="NCBI Taxonomy" id="1256514"/>
    <lineage>
        <taxon>Bacteria</taxon>
        <taxon>Pseudomonadati</taxon>
        <taxon>Pseudomonadota</taxon>
        <taxon>Alphaproteobacteria</taxon>
        <taxon>Sphingomonadales</taxon>
        <taxon>Sphingomonadaceae</taxon>
        <taxon>Novosphingobium</taxon>
    </lineage>
</organism>
<dbReference type="Gene3D" id="3.30.365.10">
    <property type="entry name" value="Aldehyde oxidase/xanthine dehydrogenase, molybdopterin binding domain"/>
    <property type="match status" value="3"/>
</dbReference>
<dbReference type="PIRSF" id="PIRSF036389">
    <property type="entry name" value="IOR_B"/>
    <property type="match status" value="1"/>
</dbReference>